<dbReference type="AlphaFoldDB" id="A0A5C6FX85"/>
<reference evidence="2 3" key="1">
    <citation type="submission" date="2019-02" db="EMBL/GenBank/DDBJ databases">
        <title>Deep-cultivation of Planctomycetes and their phenomic and genomic characterization uncovers novel biology.</title>
        <authorList>
            <person name="Wiegand S."/>
            <person name="Jogler M."/>
            <person name="Boedeker C."/>
            <person name="Pinto D."/>
            <person name="Vollmers J."/>
            <person name="Rivas-Marin E."/>
            <person name="Kohn T."/>
            <person name="Peeters S.H."/>
            <person name="Heuer A."/>
            <person name="Rast P."/>
            <person name="Oberbeckmann S."/>
            <person name="Bunk B."/>
            <person name="Jeske O."/>
            <person name="Meyerdierks A."/>
            <person name="Storesund J.E."/>
            <person name="Kallscheuer N."/>
            <person name="Luecker S."/>
            <person name="Lage O.M."/>
            <person name="Pohl T."/>
            <person name="Merkel B.J."/>
            <person name="Hornburger P."/>
            <person name="Mueller R.-W."/>
            <person name="Bruemmer F."/>
            <person name="Labrenz M."/>
            <person name="Spormann A.M."/>
            <person name="Op Den Camp H."/>
            <person name="Overmann J."/>
            <person name="Amann R."/>
            <person name="Jetten M.S.M."/>
            <person name="Mascher T."/>
            <person name="Medema M.H."/>
            <person name="Devos D.P."/>
            <person name="Kaster A.-K."/>
            <person name="Ovreas L."/>
            <person name="Rohde M."/>
            <person name="Galperin M.Y."/>
            <person name="Jogler C."/>
        </authorList>
    </citation>
    <scope>NUCLEOTIDE SEQUENCE [LARGE SCALE GENOMIC DNA]</scope>
    <source>
        <strain evidence="2 3">V7</strain>
    </source>
</reference>
<name>A0A5C6FX85_9PLAN</name>
<comment type="caution">
    <text evidence="2">The sequence shown here is derived from an EMBL/GenBank/DDBJ whole genome shotgun (WGS) entry which is preliminary data.</text>
</comment>
<proteinExistence type="predicted"/>
<sequence length="209" mass="23105">MHLPRVFLATDIIERPAGWLRNFSPRARGTLFSFLELPFATKVAAMRKMISSAMFLGWIPVVGLMAAMTGCDSQEATKALESAEHNVAQAGEKISEGTAEMVEKGKDAAANLSDEAMAMMTPLKEKFGDLDQLKDKPEELKARVSELIEWMESKAESIELPESVSTALASTKDKLVQLKAYLQGEYEDAQVEKYIQEIKESAASMFDFS</sequence>
<protein>
    <submittedName>
        <fullName evidence="2">Uncharacterized protein</fullName>
    </submittedName>
</protein>
<evidence type="ECO:0000313" key="2">
    <source>
        <dbReference type="EMBL" id="TWU67081.1"/>
    </source>
</evidence>
<feature type="coiled-coil region" evidence="1">
    <location>
        <begin position="73"/>
        <end position="100"/>
    </location>
</feature>
<keyword evidence="1" id="KW-0175">Coiled coil</keyword>
<dbReference type="Proteomes" id="UP000316476">
    <property type="component" value="Unassembled WGS sequence"/>
</dbReference>
<evidence type="ECO:0000313" key="3">
    <source>
        <dbReference type="Proteomes" id="UP000316476"/>
    </source>
</evidence>
<gene>
    <name evidence="2" type="ORF">V7x_26530</name>
</gene>
<organism evidence="2 3">
    <name type="scientific">Crateriforma conspicua</name>
    <dbReference type="NCBI Taxonomy" id="2527996"/>
    <lineage>
        <taxon>Bacteria</taxon>
        <taxon>Pseudomonadati</taxon>
        <taxon>Planctomycetota</taxon>
        <taxon>Planctomycetia</taxon>
        <taxon>Planctomycetales</taxon>
        <taxon>Planctomycetaceae</taxon>
        <taxon>Crateriforma</taxon>
    </lineage>
</organism>
<evidence type="ECO:0000256" key="1">
    <source>
        <dbReference type="SAM" id="Coils"/>
    </source>
</evidence>
<dbReference type="EMBL" id="SJPZ01000001">
    <property type="protein sequence ID" value="TWU67081.1"/>
    <property type="molecule type" value="Genomic_DNA"/>
</dbReference>
<accession>A0A5C6FX85</accession>